<dbReference type="GO" id="GO:0006368">
    <property type="term" value="P:transcription elongation by RNA polymerase II"/>
    <property type="evidence" value="ECO:0007669"/>
    <property type="project" value="UniProtKB-UniRule"/>
</dbReference>
<dbReference type="InterPro" id="IPR018783">
    <property type="entry name" value="TF_ENY2"/>
</dbReference>
<dbReference type="OrthoDB" id="6221744at2759"/>
<dbReference type="GO" id="GO:0003713">
    <property type="term" value="F:transcription coactivator activity"/>
    <property type="evidence" value="ECO:0007669"/>
    <property type="project" value="UniProtKB-UniRule"/>
</dbReference>
<dbReference type="Pfam" id="PF10163">
    <property type="entry name" value="EnY2"/>
    <property type="match status" value="1"/>
</dbReference>
<dbReference type="GO" id="GO:0000124">
    <property type="term" value="C:SAGA complex"/>
    <property type="evidence" value="ECO:0007669"/>
    <property type="project" value="UniProtKB-UniRule"/>
</dbReference>
<dbReference type="GO" id="GO:0006406">
    <property type="term" value="P:mRNA export from nucleus"/>
    <property type="evidence" value="ECO:0007669"/>
    <property type="project" value="UniProtKB-UniRule"/>
</dbReference>
<dbReference type="GO" id="GO:0000932">
    <property type="term" value="C:P-body"/>
    <property type="evidence" value="ECO:0007669"/>
    <property type="project" value="UniProtKB-SubCell"/>
</dbReference>
<dbReference type="GO" id="GO:0015031">
    <property type="term" value="P:protein transport"/>
    <property type="evidence" value="ECO:0007669"/>
    <property type="project" value="UniProtKB-KW"/>
</dbReference>
<evidence type="ECO:0000256" key="2">
    <source>
        <dbReference type="SAM" id="MobiDB-lite"/>
    </source>
</evidence>
<keyword evidence="1" id="KW-0653">Protein transport</keyword>
<keyword evidence="1" id="KW-0156">Chromatin regulator</keyword>
<name>A0A0C9SL19_PLICR</name>
<proteinExistence type="inferred from homology"/>
<keyword evidence="4" id="KW-1185">Reference proteome</keyword>
<dbReference type="GO" id="GO:0005643">
    <property type="term" value="C:nuclear pore"/>
    <property type="evidence" value="ECO:0007669"/>
    <property type="project" value="UniProtKB-UniRule"/>
</dbReference>
<keyword evidence="1" id="KW-0811">Translocation</keyword>
<dbReference type="Gene3D" id="1.10.246.140">
    <property type="match status" value="1"/>
</dbReference>
<keyword evidence="1" id="KW-0010">Activator</keyword>
<dbReference type="GO" id="GO:0006325">
    <property type="term" value="P:chromatin organization"/>
    <property type="evidence" value="ECO:0007669"/>
    <property type="project" value="UniProtKB-KW"/>
</dbReference>
<evidence type="ECO:0000313" key="3">
    <source>
        <dbReference type="EMBL" id="KII84716.1"/>
    </source>
</evidence>
<dbReference type="GO" id="GO:0070390">
    <property type="term" value="C:transcription export complex 2"/>
    <property type="evidence" value="ECO:0007669"/>
    <property type="project" value="UniProtKB-UniRule"/>
</dbReference>
<dbReference type="PANTHER" id="PTHR12514">
    <property type="entry name" value="ENHANCER OF YELLOW 2 TRANSCRIPTION FACTOR"/>
    <property type="match status" value="1"/>
</dbReference>
<comment type="subunit">
    <text evidence="1">Component of the nuclear pore complex (NPC)-associated TREX-2 complex (transcription and export complex 2), composed of at least SUS1, SAC3, THP1, SEM1, and CDC31. TREX-2 contains 2 SUS1 chains. The TREX-2 complex interacts with the nucleoporin NUP1. Component of the 1.8 MDa SAGA transcription coactivator-HAT complex. SAGA is built of 5 distinct domains with specialized functions. Within the SAGA complex, SUS1, SGF11, SGF73 and UBP8 form an additional subcomplex of SAGA called the DUB module (deubiquitination module). Interacts directly with THP1, SAC3, SGF11, and with the RNA polymerase II.</text>
</comment>
<dbReference type="InterPro" id="IPR038212">
    <property type="entry name" value="TF_EnY2_sf"/>
</dbReference>
<sequence>MGRTRAIDGLYEQIQRRLVESGDWDRIQRLLAQKLNESGWTDDLRHQSKEKARASPPPTAHNLLEQLSPQARTTMPLAVRQEVMAIIRQHIEQQFEE</sequence>
<evidence type="ECO:0000313" key="4">
    <source>
        <dbReference type="Proteomes" id="UP000053263"/>
    </source>
</evidence>
<accession>A0A0C9SL19</accession>
<dbReference type="HAMAP" id="MF_03046">
    <property type="entry name" value="ENY2_Sus1"/>
    <property type="match status" value="1"/>
</dbReference>
<dbReference type="Proteomes" id="UP000053263">
    <property type="component" value="Unassembled WGS sequence"/>
</dbReference>
<comment type="similarity">
    <text evidence="1">Belongs to the ENY2 family.</text>
</comment>
<dbReference type="HOGENOM" id="CLU_134052_2_0_1"/>
<keyword evidence="1" id="KW-0963">Cytoplasm</keyword>
<feature type="compositionally biased region" description="Basic and acidic residues" evidence="2">
    <location>
        <begin position="42"/>
        <end position="53"/>
    </location>
</feature>
<keyword evidence="1" id="KW-0813">Transport</keyword>
<reference evidence="3 4" key="1">
    <citation type="submission" date="2014-06" db="EMBL/GenBank/DDBJ databases">
        <title>Evolutionary Origins and Diversification of the Mycorrhizal Mutualists.</title>
        <authorList>
            <consortium name="DOE Joint Genome Institute"/>
            <consortium name="Mycorrhizal Genomics Consortium"/>
            <person name="Kohler A."/>
            <person name="Kuo A."/>
            <person name="Nagy L.G."/>
            <person name="Floudas D."/>
            <person name="Copeland A."/>
            <person name="Barry K.W."/>
            <person name="Cichocki N."/>
            <person name="Veneault-Fourrey C."/>
            <person name="LaButti K."/>
            <person name="Lindquist E.A."/>
            <person name="Lipzen A."/>
            <person name="Lundell T."/>
            <person name="Morin E."/>
            <person name="Murat C."/>
            <person name="Riley R."/>
            <person name="Ohm R."/>
            <person name="Sun H."/>
            <person name="Tunlid A."/>
            <person name="Henrissat B."/>
            <person name="Grigoriev I.V."/>
            <person name="Hibbett D.S."/>
            <person name="Martin F."/>
        </authorList>
    </citation>
    <scope>NUCLEOTIDE SEQUENCE [LARGE SCALE GENOMIC DNA]</scope>
    <source>
        <strain evidence="3 4">FD-325 SS-3</strain>
    </source>
</reference>
<evidence type="ECO:0000256" key="1">
    <source>
        <dbReference type="HAMAP-Rule" id="MF_03046"/>
    </source>
</evidence>
<keyword evidence="1" id="KW-0539">Nucleus</keyword>
<dbReference type="EMBL" id="KN832569">
    <property type="protein sequence ID" value="KII84716.1"/>
    <property type="molecule type" value="Genomic_DNA"/>
</dbReference>
<protein>
    <recommendedName>
        <fullName evidence="1">Transcription and mRNA export factor SUS1</fullName>
    </recommendedName>
</protein>
<dbReference type="GO" id="GO:0005654">
    <property type="term" value="C:nucleoplasm"/>
    <property type="evidence" value="ECO:0007669"/>
    <property type="project" value="UniProtKB-SubCell"/>
</dbReference>
<dbReference type="AlphaFoldDB" id="A0A0C9SL19"/>
<keyword evidence="1" id="KW-0509">mRNA transport</keyword>
<dbReference type="GO" id="GO:0071819">
    <property type="term" value="C:DUBm complex"/>
    <property type="evidence" value="ECO:0007669"/>
    <property type="project" value="UniProtKB-UniRule"/>
</dbReference>
<gene>
    <name evidence="1" type="primary">SUS1</name>
    <name evidence="3" type="ORF">PLICRDRAFT_57244</name>
</gene>
<keyword evidence="1" id="KW-0804">Transcription</keyword>
<comment type="function">
    <text evidence="1">Involved in mRNA export coupled transcription activation by association with both the TREX-2 and the SAGA complexes. At the promoters, SAGA is required for recruitment of the basal transcription machinery. It influences RNA polymerase II transcriptional activity through different activities such as TBP interaction and promoter selectivity, interaction with transcription activators, and chromatin modification through histone acetylation and deubiquitination. Within the SAGA complex, participates to a subcomplex required for deubiquitination of H2B and for the maintenance of steady-state H3 methylation levels. The TREX-2 complex functions in docking export-competent ribonucleoprotein particles (mRNPs) to the nuclear entrance of the nuclear pore complex (nuclear basket). TREX-2 participates in mRNA export and accurate chromatin positioning in the nucleus by tethering genes to the nuclear periphery. May also be involved in cytoplasmic mRNA decay by interaction with components of P-bodies.</text>
</comment>
<feature type="region of interest" description="Disordered" evidence="2">
    <location>
        <begin position="38"/>
        <end position="66"/>
    </location>
</feature>
<organism evidence="3 4">
    <name type="scientific">Plicaturopsis crispa FD-325 SS-3</name>
    <dbReference type="NCBI Taxonomy" id="944288"/>
    <lineage>
        <taxon>Eukaryota</taxon>
        <taxon>Fungi</taxon>
        <taxon>Dikarya</taxon>
        <taxon>Basidiomycota</taxon>
        <taxon>Agaricomycotina</taxon>
        <taxon>Agaricomycetes</taxon>
        <taxon>Agaricomycetidae</taxon>
        <taxon>Amylocorticiales</taxon>
        <taxon>Amylocorticiaceae</taxon>
        <taxon>Plicatura</taxon>
        <taxon>Plicaturopsis crispa</taxon>
    </lineage>
</organism>
<keyword evidence="1" id="KW-0805">Transcription regulation</keyword>
<comment type="subcellular location">
    <subcellularLocation>
        <location evidence="1">Nucleus</location>
        <location evidence="1">Nucleoplasm</location>
    </subcellularLocation>
    <subcellularLocation>
        <location evidence="1">Cytoplasm</location>
        <location evidence="1">P-body</location>
    </subcellularLocation>
</comment>